<evidence type="ECO:0000256" key="8">
    <source>
        <dbReference type="ARBA" id="ARBA00023163"/>
    </source>
</evidence>
<keyword evidence="9" id="KW-0539">Nucleus</keyword>
<comment type="caution">
    <text evidence="11">The sequence shown here is derived from an EMBL/GenBank/DDBJ whole genome shotgun (WGS) entry which is preliminary data.</text>
</comment>
<keyword evidence="3" id="KW-0240">DNA-directed RNA polymerase</keyword>
<organism evidence="11">
    <name type="scientific">Tanacetum cinerariifolium</name>
    <name type="common">Dalmatian daisy</name>
    <name type="synonym">Chrysanthemum cinerariifolium</name>
    <dbReference type="NCBI Taxonomy" id="118510"/>
    <lineage>
        <taxon>Eukaryota</taxon>
        <taxon>Viridiplantae</taxon>
        <taxon>Streptophyta</taxon>
        <taxon>Embryophyta</taxon>
        <taxon>Tracheophyta</taxon>
        <taxon>Spermatophyta</taxon>
        <taxon>Magnoliopsida</taxon>
        <taxon>eudicotyledons</taxon>
        <taxon>Gunneridae</taxon>
        <taxon>Pentapetalae</taxon>
        <taxon>asterids</taxon>
        <taxon>campanulids</taxon>
        <taxon>Asterales</taxon>
        <taxon>Asteraceae</taxon>
        <taxon>Asteroideae</taxon>
        <taxon>Anthemideae</taxon>
        <taxon>Anthemidinae</taxon>
        <taxon>Tanacetum</taxon>
    </lineage>
</organism>
<evidence type="ECO:0000256" key="9">
    <source>
        <dbReference type="ARBA" id="ARBA00023242"/>
    </source>
</evidence>
<reference evidence="11" key="1">
    <citation type="journal article" date="2019" name="Sci. Rep.">
        <title>Draft genome of Tanacetum cinerariifolium, the natural source of mosquito coil.</title>
        <authorList>
            <person name="Yamashiro T."/>
            <person name="Shiraishi A."/>
            <person name="Satake H."/>
            <person name="Nakayama K."/>
        </authorList>
    </citation>
    <scope>NUCLEOTIDE SEQUENCE</scope>
</reference>
<protein>
    <recommendedName>
        <fullName evidence="2">DNA-directed RNA polymerase</fullName>
        <ecNumber evidence="2">2.7.7.6</ecNumber>
    </recommendedName>
</protein>
<feature type="non-terminal residue" evidence="11">
    <location>
        <position position="1"/>
    </location>
</feature>
<evidence type="ECO:0000256" key="1">
    <source>
        <dbReference type="ARBA" id="ARBA00004123"/>
    </source>
</evidence>
<dbReference type="InterPro" id="IPR006592">
    <property type="entry name" value="RNA_pol_N"/>
</dbReference>
<evidence type="ECO:0000256" key="3">
    <source>
        <dbReference type="ARBA" id="ARBA00022478"/>
    </source>
</evidence>
<dbReference type="GO" id="GO:0005634">
    <property type="term" value="C:nucleus"/>
    <property type="evidence" value="ECO:0007669"/>
    <property type="project" value="UniProtKB-SubCell"/>
</dbReference>
<feature type="non-terminal residue" evidence="11">
    <location>
        <position position="97"/>
    </location>
</feature>
<evidence type="ECO:0000259" key="10">
    <source>
        <dbReference type="SMART" id="SM00663"/>
    </source>
</evidence>
<evidence type="ECO:0000256" key="6">
    <source>
        <dbReference type="ARBA" id="ARBA00022723"/>
    </source>
</evidence>
<evidence type="ECO:0000313" key="11">
    <source>
        <dbReference type="EMBL" id="GFD52340.1"/>
    </source>
</evidence>
<keyword evidence="7" id="KW-0862">Zinc</keyword>
<dbReference type="AlphaFoldDB" id="A0A699X1F8"/>
<dbReference type="GO" id="GO:0003677">
    <property type="term" value="F:DNA binding"/>
    <property type="evidence" value="ECO:0007669"/>
    <property type="project" value="InterPro"/>
</dbReference>
<sequence length="97" mass="10831">QIAMYINSDAPGLKQQGLQKTMRGFSQRLKGKGGRFRQNLSGKRVDFSGRTVIGPDPNLSIEEVAVPERVAKNLTYPEKVTRYNIEKLKKLVLNGAN</sequence>
<evidence type="ECO:0000256" key="4">
    <source>
        <dbReference type="ARBA" id="ARBA00022679"/>
    </source>
</evidence>
<keyword evidence="6" id="KW-0479">Metal-binding</keyword>
<dbReference type="GO" id="GO:0000428">
    <property type="term" value="C:DNA-directed RNA polymerase complex"/>
    <property type="evidence" value="ECO:0007669"/>
    <property type="project" value="UniProtKB-KW"/>
</dbReference>
<keyword evidence="5" id="KW-0548">Nucleotidyltransferase</keyword>
<keyword evidence="4" id="KW-0808">Transferase</keyword>
<gene>
    <name evidence="11" type="ORF">Tci_924309</name>
</gene>
<keyword evidence="8" id="KW-0804">Transcription</keyword>
<dbReference type="SUPFAM" id="SSF64484">
    <property type="entry name" value="beta and beta-prime subunits of DNA dependent RNA-polymerase"/>
    <property type="match status" value="1"/>
</dbReference>
<dbReference type="Gene3D" id="2.40.40.20">
    <property type="match status" value="1"/>
</dbReference>
<evidence type="ECO:0000256" key="2">
    <source>
        <dbReference type="ARBA" id="ARBA00012418"/>
    </source>
</evidence>
<dbReference type="InterPro" id="IPR015700">
    <property type="entry name" value="RPC1"/>
</dbReference>
<feature type="domain" description="RNA polymerase N-terminal" evidence="10">
    <location>
        <begin position="1"/>
        <end position="95"/>
    </location>
</feature>
<proteinExistence type="predicted"/>
<dbReference type="EC" id="2.7.7.6" evidence="2"/>
<accession>A0A699X1F8</accession>
<evidence type="ECO:0000256" key="7">
    <source>
        <dbReference type="ARBA" id="ARBA00022833"/>
    </source>
</evidence>
<dbReference type="PANTHER" id="PTHR48446:SF1">
    <property type="entry name" value="DNA-DIRECTED RNA POLYMERASE SUBUNIT BETA' N-TERMINAL SECTION"/>
    <property type="match status" value="1"/>
</dbReference>
<dbReference type="EMBL" id="BKCJ011781105">
    <property type="protein sequence ID" value="GFD52340.1"/>
    <property type="molecule type" value="Genomic_DNA"/>
</dbReference>
<dbReference type="SMART" id="SM00663">
    <property type="entry name" value="RPOLA_N"/>
    <property type="match status" value="1"/>
</dbReference>
<name>A0A699X1F8_TANCI</name>
<dbReference type="GO" id="GO:0046872">
    <property type="term" value="F:metal ion binding"/>
    <property type="evidence" value="ECO:0007669"/>
    <property type="project" value="UniProtKB-KW"/>
</dbReference>
<evidence type="ECO:0000256" key="5">
    <source>
        <dbReference type="ARBA" id="ARBA00022695"/>
    </source>
</evidence>
<dbReference type="Pfam" id="PF00623">
    <property type="entry name" value="RNA_pol_Rpb1_2"/>
    <property type="match status" value="1"/>
</dbReference>
<comment type="subcellular location">
    <subcellularLocation>
        <location evidence="1">Nucleus</location>
    </subcellularLocation>
</comment>
<dbReference type="PANTHER" id="PTHR48446">
    <property type="entry name" value="DNA-DIRECTED RNA POLYMERASE SUBUNIT BETA' N-TERMINAL SECTION"/>
    <property type="match status" value="1"/>
</dbReference>
<dbReference type="GO" id="GO:0003899">
    <property type="term" value="F:DNA-directed RNA polymerase activity"/>
    <property type="evidence" value="ECO:0007669"/>
    <property type="project" value="UniProtKB-EC"/>
</dbReference>
<dbReference type="InterPro" id="IPR000722">
    <property type="entry name" value="RNA_pol_asu"/>
</dbReference>
<dbReference type="GO" id="GO:0006351">
    <property type="term" value="P:DNA-templated transcription"/>
    <property type="evidence" value="ECO:0007669"/>
    <property type="project" value="InterPro"/>
</dbReference>